<organism evidence="10 11">
    <name type="scientific">Candida parapsilosis</name>
    <name type="common">Yeast</name>
    <dbReference type="NCBI Taxonomy" id="5480"/>
    <lineage>
        <taxon>Eukaryota</taxon>
        <taxon>Fungi</taxon>
        <taxon>Dikarya</taxon>
        <taxon>Ascomycota</taxon>
        <taxon>Saccharomycotina</taxon>
        <taxon>Pichiomycetes</taxon>
        <taxon>Debaryomycetaceae</taxon>
        <taxon>Candida/Lodderomyces clade</taxon>
        <taxon>Candida</taxon>
    </lineage>
</organism>
<proteinExistence type="inferred from homology"/>
<dbReference type="Gene3D" id="1.10.4160.10">
    <property type="entry name" value="Hydantoin permease"/>
    <property type="match status" value="1"/>
</dbReference>
<protein>
    <submittedName>
        <fullName evidence="10">Purine-cytosine permease FCY2</fullName>
    </submittedName>
</protein>
<keyword evidence="5 9" id="KW-0812">Transmembrane</keyword>
<evidence type="ECO:0000256" key="7">
    <source>
        <dbReference type="ARBA" id="ARBA00023136"/>
    </source>
</evidence>
<evidence type="ECO:0000256" key="1">
    <source>
        <dbReference type="ARBA" id="ARBA00004141"/>
    </source>
</evidence>
<feature type="transmembrane region" description="Helical" evidence="9">
    <location>
        <begin position="488"/>
        <end position="507"/>
    </location>
</feature>
<feature type="transmembrane region" description="Helical" evidence="9">
    <location>
        <begin position="281"/>
        <end position="307"/>
    </location>
</feature>
<dbReference type="InterPro" id="IPR001248">
    <property type="entry name" value="Pur-cyt_permease"/>
</dbReference>
<dbReference type="GO" id="GO:0000329">
    <property type="term" value="C:fungal-type vacuole membrane"/>
    <property type="evidence" value="ECO:0007669"/>
    <property type="project" value="TreeGrafter"/>
</dbReference>
<dbReference type="OrthoDB" id="2116389at2759"/>
<keyword evidence="6 9" id="KW-1133">Transmembrane helix</keyword>
<feature type="transmembrane region" description="Helical" evidence="9">
    <location>
        <begin position="378"/>
        <end position="397"/>
    </location>
</feature>
<comment type="subcellular location">
    <subcellularLocation>
        <location evidence="1">Membrane</location>
        <topology evidence="1">Multi-pass membrane protein</topology>
    </subcellularLocation>
</comment>
<evidence type="ECO:0000256" key="3">
    <source>
        <dbReference type="ARBA" id="ARBA00022448"/>
    </source>
</evidence>
<evidence type="ECO:0000256" key="9">
    <source>
        <dbReference type="SAM" id="Phobius"/>
    </source>
</evidence>
<gene>
    <name evidence="10" type="primary">FCY2</name>
    <name evidence="10" type="ORF">FOB60_002754</name>
</gene>
<evidence type="ECO:0000256" key="2">
    <source>
        <dbReference type="ARBA" id="ARBA00008974"/>
    </source>
</evidence>
<comment type="similarity">
    <text evidence="2 8">Belongs to the purine-cytosine permease (2.A.39) family.</text>
</comment>
<comment type="caution">
    <text evidence="10">The sequence shown here is derived from an EMBL/GenBank/DDBJ whole genome shotgun (WGS) entry which is preliminary data.</text>
</comment>
<dbReference type="GO" id="GO:0005886">
    <property type="term" value="C:plasma membrane"/>
    <property type="evidence" value="ECO:0007669"/>
    <property type="project" value="TreeGrafter"/>
</dbReference>
<dbReference type="AlphaFoldDB" id="A0A8X7TBI5"/>
<feature type="transmembrane region" description="Helical" evidence="9">
    <location>
        <begin position="148"/>
        <end position="172"/>
    </location>
</feature>
<feature type="transmembrane region" description="Helical" evidence="9">
    <location>
        <begin position="449"/>
        <end position="468"/>
    </location>
</feature>
<feature type="transmembrane region" description="Helical" evidence="9">
    <location>
        <begin position="76"/>
        <end position="97"/>
    </location>
</feature>
<dbReference type="FunFam" id="1.10.4160.10:FF:000002">
    <property type="entry name" value="Purine-cytosine permease fcyB"/>
    <property type="match status" value="1"/>
</dbReference>
<evidence type="ECO:0000256" key="6">
    <source>
        <dbReference type="ARBA" id="ARBA00022989"/>
    </source>
</evidence>
<feature type="transmembrane region" description="Helical" evidence="9">
    <location>
        <begin position="327"/>
        <end position="351"/>
    </location>
</feature>
<evidence type="ECO:0000256" key="8">
    <source>
        <dbReference type="PIRNR" id="PIRNR002744"/>
    </source>
</evidence>
<evidence type="ECO:0000256" key="4">
    <source>
        <dbReference type="ARBA" id="ARBA00022553"/>
    </source>
</evidence>
<dbReference type="Pfam" id="PF02133">
    <property type="entry name" value="Transp_cyt_pur"/>
    <property type="match status" value="1"/>
</dbReference>
<feature type="transmembrane region" description="Helical" evidence="9">
    <location>
        <begin position="210"/>
        <end position="228"/>
    </location>
</feature>
<keyword evidence="7 8" id="KW-0472">Membrane</keyword>
<accession>A0A8X7TBI5</accession>
<feature type="transmembrane region" description="Helical" evidence="9">
    <location>
        <begin position="104"/>
        <end position="128"/>
    </location>
</feature>
<dbReference type="InterPro" id="IPR026030">
    <property type="entry name" value="Pur-cyt_permease_Fcy2/21/22"/>
</dbReference>
<keyword evidence="3 8" id="KW-0813">Transport</keyword>
<feature type="transmembrane region" description="Helical" evidence="9">
    <location>
        <begin position="184"/>
        <end position="204"/>
    </location>
</feature>
<dbReference type="GO" id="GO:0015856">
    <property type="term" value="P:cytosine transport"/>
    <property type="evidence" value="ECO:0007669"/>
    <property type="project" value="UniProtKB-ARBA"/>
</dbReference>
<dbReference type="GO" id="GO:0015205">
    <property type="term" value="F:nucleobase transmembrane transporter activity"/>
    <property type="evidence" value="ECO:0007669"/>
    <property type="project" value="TreeGrafter"/>
</dbReference>
<dbReference type="CDD" id="cd11484">
    <property type="entry name" value="SLC-NCS1sbd_CobB-like"/>
    <property type="match status" value="1"/>
</dbReference>
<reference evidence="10" key="1">
    <citation type="submission" date="2020-03" db="EMBL/GenBank/DDBJ databases">
        <title>FDA dAtabase for Regulatory Grade micrObial Sequences (FDA-ARGOS): Supporting development and validation of Infectious Disease Dx tests.</title>
        <authorList>
            <person name="Campos J."/>
            <person name="Goldberg B."/>
            <person name="Tallon L."/>
            <person name="Sadzewicz L."/>
            <person name="Vavikolanu K."/>
            <person name="Mehta A."/>
            <person name="Aluvathingal J."/>
            <person name="Nadendla S."/>
            <person name="Nandy P."/>
            <person name="Geyer C."/>
            <person name="Yan Y."/>
            <person name="Sichtig H."/>
        </authorList>
    </citation>
    <scope>NUCLEOTIDE SEQUENCE [LARGE SCALE GENOMIC DNA]</scope>
    <source>
        <strain evidence="10">FDAARGOS_652</strain>
    </source>
</reference>
<feature type="transmembrane region" description="Helical" evidence="9">
    <location>
        <begin position="409"/>
        <end position="428"/>
    </location>
</feature>
<dbReference type="PIRSF" id="PIRSF002744">
    <property type="entry name" value="Pur-cyt_permease"/>
    <property type="match status" value="1"/>
</dbReference>
<dbReference type="PANTHER" id="PTHR31806:SF1">
    <property type="entry name" value="PURINE-CYTOSINE PERMEASE FCY2-RELATED"/>
    <property type="match status" value="1"/>
</dbReference>
<sequence length="513" mass="56811">MSKFEEEKQVGLAHEKSISYEDDFAPSSQASNTEVQETKINFVDRWAHKLKAETKGIDLVTDEEKTDTSVWNAATMWLSANLVIATFALGALGITVFNLAFGQAVLTIIFFAAIGNFTVAYFSCFGPVLGLRQMILSRLMIGDVTVRIFSAINVVACVGWGAVNIMSSAQLLHIVNNGALPPWAGCLILVLCTILVTFFGYHVIHLYEKWSWIPNLIIFIIIIVRFAMSGNFKSANFVGGETTAGNVLSFGSTIYGFATGWTTYASDYTVYQPRNTNLLKLFTAIFLGIYLPTVFILILGAACATGIKSDPQWASMYNEYSVGGLVYSILVTNSLHGFGQFCCVVLALSTVANNIPNMYSMALSAQTVWTKFHKIPRVAWTIIGNGATLAICIPAYYKFESVMENFMNLISYYLAIYESLLLSSHLIWHKGKFRSYDYERYNDKSYYPIGLAGTFGFCCGVAGVVLGMNQTWYSGVIGRQIGDFGGDIAFELAMGFAFIGFNVTRYFEKKYIR</sequence>
<keyword evidence="4" id="KW-0597">Phosphoprotein</keyword>
<evidence type="ECO:0000256" key="5">
    <source>
        <dbReference type="ARBA" id="ARBA00022692"/>
    </source>
</evidence>
<dbReference type="EMBL" id="JABWAB010000004">
    <property type="protein sequence ID" value="KAF6052498.1"/>
    <property type="molecule type" value="Genomic_DNA"/>
</dbReference>
<dbReference type="Proteomes" id="UP000590412">
    <property type="component" value="Unassembled WGS sequence"/>
</dbReference>
<evidence type="ECO:0000313" key="10">
    <source>
        <dbReference type="EMBL" id="KAF6052498.1"/>
    </source>
</evidence>
<name>A0A8X7TBI5_CANPA</name>
<evidence type="ECO:0000313" key="11">
    <source>
        <dbReference type="Proteomes" id="UP000590412"/>
    </source>
</evidence>
<dbReference type="PANTHER" id="PTHR31806">
    <property type="entry name" value="PURINE-CYTOSINE PERMEASE FCY2-RELATED"/>
    <property type="match status" value="1"/>
</dbReference>